<dbReference type="InterPro" id="IPR011332">
    <property type="entry name" value="Ribosomal_zn-bd"/>
</dbReference>
<dbReference type="AlphaFoldDB" id="A0A328PZQ7"/>
<feature type="binding site" evidence="11">
    <location>
        <position position="36"/>
    </location>
    <ligand>
        <name>Zn(2+)</name>
        <dbReference type="ChEBI" id="CHEBI:29105"/>
    </ligand>
</feature>
<evidence type="ECO:0000256" key="2">
    <source>
        <dbReference type="ARBA" id="ARBA00009805"/>
    </source>
</evidence>
<dbReference type="RefSeq" id="WP_011406754.1">
    <property type="nucleotide sequence ID" value="NZ_CATZNA010000011.1"/>
</dbReference>
<accession>A0A328PZQ7</accession>
<evidence type="ECO:0000313" key="14">
    <source>
        <dbReference type="Proteomes" id="UP000248557"/>
    </source>
</evidence>
<keyword evidence="3 11" id="KW-0479">Metal-binding</keyword>
<evidence type="ECO:0000256" key="3">
    <source>
        <dbReference type="ARBA" id="ARBA00022723"/>
    </source>
</evidence>
<dbReference type="InterPro" id="IPR001569">
    <property type="entry name" value="Ribosomal_eL37"/>
</dbReference>
<feature type="binding site" evidence="11">
    <location>
        <position position="18"/>
    </location>
    <ligand>
        <name>Zn(2+)</name>
        <dbReference type="ChEBI" id="CHEBI:29105"/>
    </ligand>
</feature>
<dbReference type="GO" id="GO:0022625">
    <property type="term" value="C:cytosolic large ribosomal subunit"/>
    <property type="evidence" value="ECO:0007669"/>
    <property type="project" value="TreeGrafter"/>
</dbReference>
<gene>
    <name evidence="11" type="primary">rpl37e</name>
    <name evidence="13" type="ORF">CA615_05845</name>
</gene>
<sequence length="61" mass="7205">MKGTPSFGKRNKKNHIRCRRCGRNAYNPTKKYCASCGFGRSKRLRRYSWQNKKPVTGKRLK</sequence>
<evidence type="ECO:0000256" key="11">
    <source>
        <dbReference type="HAMAP-Rule" id="MF_00547"/>
    </source>
</evidence>
<dbReference type="PROSITE" id="PS01077">
    <property type="entry name" value="RIBOSOMAL_L37E"/>
    <property type="match status" value="1"/>
</dbReference>
<dbReference type="SMR" id="A0A328PZQ7"/>
<dbReference type="HAMAP" id="MF_00547">
    <property type="entry name" value="Ribosomal_eL37"/>
    <property type="match status" value="1"/>
</dbReference>
<dbReference type="Proteomes" id="UP000248557">
    <property type="component" value="Unassembled WGS sequence"/>
</dbReference>
<evidence type="ECO:0000256" key="9">
    <source>
        <dbReference type="ARBA" id="ARBA00023274"/>
    </source>
</evidence>
<dbReference type="GO" id="GO:0019843">
    <property type="term" value="F:rRNA binding"/>
    <property type="evidence" value="ECO:0007669"/>
    <property type="project" value="UniProtKB-KW"/>
</dbReference>
<feature type="binding site" evidence="11">
    <location>
        <position position="21"/>
    </location>
    <ligand>
        <name>Zn(2+)</name>
        <dbReference type="ChEBI" id="CHEBI:29105"/>
    </ligand>
</feature>
<keyword evidence="4 11" id="KW-0699">rRNA-binding</keyword>
<dbReference type="OMA" id="RIRRYSW"/>
<evidence type="ECO:0000256" key="4">
    <source>
        <dbReference type="ARBA" id="ARBA00022730"/>
    </source>
</evidence>
<dbReference type="Gene3D" id="2.20.25.30">
    <property type="match status" value="1"/>
</dbReference>
<dbReference type="GeneID" id="3856070"/>
<dbReference type="GO" id="GO:0008270">
    <property type="term" value="F:zinc ion binding"/>
    <property type="evidence" value="ECO:0007669"/>
    <property type="project" value="UniProtKB-UniRule"/>
</dbReference>
<dbReference type="InterPro" id="IPR011331">
    <property type="entry name" value="Ribosomal_eL37/eL43"/>
</dbReference>
<protein>
    <recommendedName>
        <fullName evidence="10 11">Large ribosomal subunit protein eL37</fullName>
    </recommendedName>
</protein>
<proteinExistence type="inferred from homology"/>
<dbReference type="GO" id="GO:0003735">
    <property type="term" value="F:structural constituent of ribosome"/>
    <property type="evidence" value="ECO:0007669"/>
    <property type="project" value="InterPro"/>
</dbReference>
<comment type="caution">
    <text evidence="13">The sequence shown here is derived from an EMBL/GenBank/DDBJ whole genome shotgun (WGS) entry which is preliminary data.</text>
</comment>
<dbReference type="NCBIfam" id="NF003214">
    <property type="entry name" value="PRK04179.1"/>
    <property type="match status" value="1"/>
</dbReference>
<dbReference type="PANTHER" id="PTHR10768:SF0">
    <property type="entry name" value="RIBOSOMAL PROTEIN L37"/>
    <property type="match status" value="1"/>
</dbReference>
<keyword evidence="8 11" id="KW-0689">Ribosomal protein</keyword>
<organism evidence="13 14">
    <name type="scientific">Methanosphaera stadtmanae</name>
    <dbReference type="NCBI Taxonomy" id="2317"/>
    <lineage>
        <taxon>Archaea</taxon>
        <taxon>Methanobacteriati</taxon>
        <taxon>Methanobacteriota</taxon>
        <taxon>Methanomada group</taxon>
        <taxon>Methanobacteria</taxon>
        <taxon>Methanobacteriales</taxon>
        <taxon>Methanobacteriaceae</taxon>
        <taxon>Methanosphaera</taxon>
    </lineage>
</organism>
<dbReference type="InterPro" id="IPR018267">
    <property type="entry name" value="Ribosomal_eL37_CS"/>
</dbReference>
<dbReference type="GO" id="GO:0006412">
    <property type="term" value="P:translation"/>
    <property type="evidence" value="ECO:0007669"/>
    <property type="project" value="UniProtKB-UniRule"/>
</dbReference>
<feature type="binding site" evidence="11">
    <location>
        <position position="33"/>
    </location>
    <ligand>
        <name>Zn(2+)</name>
        <dbReference type="ChEBI" id="CHEBI:29105"/>
    </ligand>
</feature>
<keyword evidence="5 11" id="KW-0863">Zinc-finger</keyword>
<comment type="similarity">
    <text evidence="2 11 12">Belongs to the eukaryotic ribosomal protein eL37 family.</text>
</comment>
<dbReference type="Pfam" id="PF01907">
    <property type="entry name" value="Ribosomal_L37e"/>
    <property type="match status" value="1"/>
</dbReference>
<feature type="zinc finger region" description="C4-type" evidence="11">
    <location>
        <begin position="18"/>
        <end position="36"/>
    </location>
</feature>
<name>A0A328PZQ7_9EURY</name>
<dbReference type="PANTHER" id="PTHR10768">
    <property type="entry name" value="60S RIBOSOMAL PROTEIN L37"/>
    <property type="match status" value="1"/>
</dbReference>
<dbReference type="SUPFAM" id="SSF57829">
    <property type="entry name" value="Zn-binding ribosomal proteins"/>
    <property type="match status" value="1"/>
</dbReference>
<evidence type="ECO:0000256" key="1">
    <source>
        <dbReference type="ARBA" id="ARBA00003058"/>
    </source>
</evidence>
<evidence type="ECO:0000256" key="12">
    <source>
        <dbReference type="RuleBase" id="RU000576"/>
    </source>
</evidence>
<keyword evidence="6 11" id="KW-0862">Zinc</keyword>
<dbReference type="EMBL" id="NGJK01000077">
    <property type="protein sequence ID" value="RAP02753.1"/>
    <property type="molecule type" value="Genomic_DNA"/>
</dbReference>
<comment type="cofactor">
    <cofactor evidence="11">
        <name>Zn(2+)</name>
        <dbReference type="ChEBI" id="CHEBI:29105"/>
    </cofactor>
    <text evidence="11">Binds 1 zinc ion per subunit.</text>
</comment>
<evidence type="ECO:0000256" key="5">
    <source>
        <dbReference type="ARBA" id="ARBA00022771"/>
    </source>
</evidence>
<evidence type="ECO:0000256" key="10">
    <source>
        <dbReference type="ARBA" id="ARBA00035225"/>
    </source>
</evidence>
<reference evidence="13 14" key="1">
    <citation type="submission" date="2017-05" db="EMBL/GenBank/DDBJ databases">
        <title>Host range expansion of the Methanosphaera genus to humans and monogastric animals involves recent and extensive reduction in genome content.</title>
        <authorList>
            <person name="Hoedt E.C."/>
            <person name="Volmer J.G."/>
            <person name="Parks D.H."/>
            <person name="Rosewarne C.P."/>
            <person name="Denman S.E."/>
            <person name="Mcsweeney C.S."/>
            <person name="O Cuiv P."/>
            <person name="Hugenholtz P."/>
            <person name="Tyson G.W."/>
            <person name="Morrison M."/>
        </authorList>
    </citation>
    <scope>NUCLEOTIDE SEQUENCE [LARGE SCALE GENOMIC DNA]</scope>
    <source>
        <strain evidence="13 14">PA5</strain>
    </source>
</reference>
<keyword evidence="7 11" id="KW-0694">RNA-binding</keyword>
<evidence type="ECO:0000256" key="8">
    <source>
        <dbReference type="ARBA" id="ARBA00022980"/>
    </source>
</evidence>
<comment type="function">
    <text evidence="1 11">Binds to the 23S rRNA.</text>
</comment>
<comment type="function">
    <text evidence="12">Component of the large ribosomal subunit. The ribosome is a large ribonucleoprotein complex responsible for the synthesis of proteins in the cell.</text>
</comment>
<dbReference type="FunFam" id="2.20.25.30:FF:000003">
    <property type="entry name" value="50S ribosomal protein L37e"/>
    <property type="match status" value="1"/>
</dbReference>
<keyword evidence="9 11" id="KW-0687">Ribonucleoprotein</keyword>
<evidence type="ECO:0000256" key="6">
    <source>
        <dbReference type="ARBA" id="ARBA00022833"/>
    </source>
</evidence>
<evidence type="ECO:0000313" key="13">
    <source>
        <dbReference type="EMBL" id="RAP02753.1"/>
    </source>
</evidence>
<evidence type="ECO:0000256" key="7">
    <source>
        <dbReference type="ARBA" id="ARBA00022884"/>
    </source>
</evidence>